<feature type="domain" description="Helicase-associated" evidence="2">
    <location>
        <begin position="234"/>
        <end position="303"/>
    </location>
</feature>
<dbReference type="PANTHER" id="PTHR33418:SF1">
    <property type="entry name" value="HELICASE-ASSOCIATED DOMAIN-CONTAINING PROTEIN"/>
    <property type="match status" value="1"/>
</dbReference>
<feature type="domain" description="Helicase-associated" evidence="2">
    <location>
        <begin position="605"/>
        <end position="667"/>
    </location>
</feature>
<protein>
    <recommendedName>
        <fullName evidence="2">Helicase-associated domain-containing protein</fullName>
    </recommendedName>
</protein>
<reference evidence="3 4" key="1">
    <citation type="submission" date="2024-10" db="EMBL/GenBank/DDBJ databases">
        <title>Updated reference genomes for cyclostephanoid diatoms.</title>
        <authorList>
            <person name="Roberts W.R."/>
            <person name="Alverson A.J."/>
        </authorList>
    </citation>
    <scope>NUCLEOTIDE SEQUENCE [LARGE SCALE GENOMIC DNA]</scope>
    <source>
        <strain evidence="3 4">AJA010-31</strain>
    </source>
</reference>
<proteinExistence type="predicted"/>
<dbReference type="PANTHER" id="PTHR33418">
    <property type="entry name" value="HELICASE-ASSOCIATED"/>
    <property type="match status" value="1"/>
</dbReference>
<evidence type="ECO:0000259" key="2">
    <source>
        <dbReference type="Pfam" id="PF03457"/>
    </source>
</evidence>
<feature type="domain" description="Helicase-associated" evidence="2">
    <location>
        <begin position="344"/>
        <end position="414"/>
    </location>
</feature>
<evidence type="ECO:0000256" key="1">
    <source>
        <dbReference type="SAM" id="MobiDB-lite"/>
    </source>
</evidence>
<dbReference type="EMBL" id="JALLPJ020000057">
    <property type="protein sequence ID" value="KAL3803999.1"/>
    <property type="molecule type" value="Genomic_DNA"/>
</dbReference>
<feature type="domain" description="Helicase-associated" evidence="2">
    <location>
        <begin position="542"/>
        <end position="595"/>
    </location>
</feature>
<keyword evidence="4" id="KW-1185">Reference proteome</keyword>
<accession>A0ABD3QVP5</accession>
<evidence type="ECO:0000313" key="3">
    <source>
        <dbReference type="EMBL" id="KAL3803999.1"/>
    </source>
</evidence>
<dbReference type="Gene3D" id="6.10.140.530">
    <property type="match status" value="6"/>
</dbReference>
<evidence type="ECO:0000313" key="4">
    <source>
        <dbReference type="Proteomes" id="UP001530400"/>
    </source>
</evidence>
<name>A0ABD3QVP5_9STRA</name>
<feature type="domain" description="Helicase-associated" evidence="2">
    <location>
        <begin position="683"/>
        <end position="746"/>
    </location>
</feature>
<sequence length="792" mass="89788">MPSPHEAAPETDAAATAAEVDAFMEQEMKKADDDKGTAVASAAQSEEKVNETIQEAETILPSTPAVPPAVAALDASLEPFLKPIRLRNQYIAVRVGYATCTSCIHQNKAGVAAAPQQQVTPVRNAIFFSWEDAKAFVDFETQKAQDAKNKAAAAGGTGIKIVPFYSNVEWKAFDALPKAEAYLRKVLTTSTAAPEQKNEKISLLKKTAKKKKTKVKHVVVTVRAPPRNRGPPTKKWMAMHDLAKAYKSTHDNLDVPPTDTENAVLFKWIKYQRDSYRLYLEDPVGGLHSMTDEKVNMLKELGFTWIQEDKHKFIKRGRPRKVRAEETKVEEEYDDDDEKSPAIRQKWMEMYEKFKSHVELYGTTDIPKDTEDDDLIALRTWCASQKNRYSMIQRGQPSRGMTSKKIELLKSIGFAFPANWNVMYSKLVAYKKEHGHTRVTTQDDAALAKWLASQNEVLGRHLQGKGTRLGEDQVMKLMSIGLVGGRRSIEVQELDSQRDEKWNEMFLKLRAYKASCRFSNVMSSLAIESHQQRTLPFLYTQAEHGHCNPPTSSCTDLSNWVAAQRRMYNKLIQGKPGKRAVLDAVKMQRLTELGFAFRPRGSYLTWEDQMEKLTKFKNENGHCKVPVNDEVLGSFVKLARREYKLKQQGKKSSMTEDRERDLRNLGFVFEGGKTPQRSEGGNKTWDERFEELLAYKEEHGHTVVPQNSGRLGQWVHSQRVNYKKLKAGKSTSMTAEKALQLTEIGFCFNASDRFRGNKQADQNQAEYAPMYAHEVPHLPPTDYAWRGGGYTE</sequence>
<gene>
    <name evidence="3" type="ORF">ACHAWO_001503</name>
</gene>
<organism evidence="3 4">
    <name type="scientific">Cyclotella atomus</name>
    <dbReference type="NCBI Taxonomy" id="382360"/>
    <lineage>
        <taxon>Eukaryota</taxon>
        <taxon>Sar</taxon>
        <taxon>Stramenopiles</taxon>
        <taxon>Ochrophyta</taxon>
        <taxon>Bacillariophyta</taxon>
        <taxon>Coscinodiscophyceae</taxon>
        <taxon>Thalassiosirophycidae</taxon>
        <taxon>Stephanodiscales</taxon>
        <taxon>Stephanodiscaceae</taxon>
        <taxon>Cyclotella</taxon>
    </lineage>
</organism>
<dbReference type="Pfam" id="PF03457">
    <property type="entry name" value="HA"/>
    <property type="match status" value="6"/>
</dbReference>
<dbReference type="Proteomes" id="UP001530400">
    <property type="component" value="Unassembled WGS sequence"/>
</dbReference>
<comment type="caution">
    <text evidence="3">The sequence shown here is derived from an EMBL/GenBank/DDBJ whole genome shotgun (WGS) entry which is preliminary data.</text>
</comment>
<feature type="region of interest" description="Disordered" evidence="1">
    <location>
        <begin position="29"/>
        <end position="48"/>
    </location>
</feature>
<feature type="domain" description="Helicase-associated" evidence="2">
    <location>
        <begin position="418"/>
        <end position="481"/>
    </location>
</feature>
<dbReference type="AlphaFoldDB" id="A0ABD3QVP5"/>
<dbReference type="InterPro" id="IPR005114">
    <property type="entry name" value="Helicase_assoc"/>
</dbReference>